<evidence type="ECO:0008006" key="4">
    <source>
        <dbReference type="Google" id="ProtNLM"/>
    </source>
</evidence>
<evidence type="ECO:0000313" key="3">
    <source>
        <dbReference type="Proteomes" id="UP000775547"/>
    </source>
</evidence>
<dbReference type="Proteomes" id="UP000775547">
    <property type="component" value="Unassembled WGS sequence"/>
</dbReference>
<dbReference type="AlphaFoldDB" id="A0A9P7KDR1"/>
<evidence type="ECO:0000256" key="1">
    <source>
        <dbReference type="SAM" id="Phobius"/>
    </source>
</evidence>
<dbReference type="PANTHER" id="PTHR39466:SF1">
    <property type="entry name" value="RGS DOMAIN-CONTAINING PROTEIN"/>
    <property type="match status" value="1"/>
</dbReference>
<name>A0A9P7KDR1_9AGAR</name>
<feature type="transmembrane region" description="Helical" evidence="1">
    <location>
        <begin position="238"/>
        <end position="259"/>
    </location>
</feature>
<dbReference type="InterPro" id="IPR036305">
    <property type="entry name" value="RGS_sf"/>
</dbReference>
<feature type="transmembrane region" description="Helical" evidence="1">
    <location>
        <begin position="570"/>
        <end position="591"/>
    </location>
</feature>
<sequence length="592" mass="66072">MAAQRQETQPRTYKPTLKALLSLPFRICNPPPAVGKVRSCGVTPLIRIRLEDVLNRKHLPPLGLKDFEEWLLYVENCPENLYFTLWLREYTAKYHQWAGACKAQRQMAGQYRDQLPTPSSSHLAMFYARAKQTFFMPNSTYELDLPSNILAQFHTSDLCQHPDPITFHEVSQETHRMLEKCLDRFVNAQLNNVGSNRVLCGMIAGVFFCLLGSVPPMVVNFVQGDSRWSRLAAFPGMWIGLTILVAALNGICLGVYVFGDLRQLHKFELVRPPISKPLPFSKQPISLPVTAPPPPPHMVTPLTNPSRLSIVPPSPVHVMDPRRLSRTPTISSTTSSIASCSSGSCSGSSYEISDPRIEISAAYYDTDPVDGPATSPIAPDYTFPLKVDDVERPDSLFTNTAAFIHPYDSAIDSDSDYDIPNLPEERQRISSFDFDALPNRSSGYCRSHPISPSPEHEILEIKTTVPPLLKVSPSTLLEQIQFRCNVRKWFVVSRDVAADSNAARSPRSSFSITRPKSTTVVPRSHEKEKGQAVVKKHFKMVKAVPPFSSLTRILSPVVVRGHWEIVVRSAAIAFFITWVVLGSLLAVPMVAR</sequence>
<dbReference type="InterPro" id="IPR044926">
    <property type="entry name" value="RGS_subdomain_2"/>
</dbReference>
<keyword evidence="1" id="KW-0812">Transmembrane</keyword>
<dbReference type="Gene3D" id="1.10.167.10">
    <property type="entry name" value="Regulator of G-protein Signalling 4, domain 2"/>
    <property type="match status" value="1"/>
</dbReference>
<keyword evidence="3" id="KW-1185">Reference proteome</keyword>
<organism evidence="2 3">
    <name type="scientific">Asterophora parasitica</name>
    <dbReference type="NCBI Taxonomy" id="117018"/>
    <lineage>
        <taxon>Eukaryota</taxon>
        <taxon>Fungi</taxon>
        <taxon>Dikarya</taxon>
        <taxon>Basidiomycota</taxon>
        <taxon>Agaricomycotina</taxon>
        <taxon>Agaricomycetes</taxon>
        <taxon>Agaricomycetidae</taxon>
        <taxon>Agaricales</taxon>
        <taxon>Tricholomatineae</taxon>
        <taxon>Lyophyllaceae</taxon>
        <taxon>Asterophora</taxon>
    </lineage>
</organism>
<comment type="caution">
    <text evidence="2">The sequence shown here is derived from an EMBL/GenBank/DDBJ whole genome shotgun (WGS) entry which is preliminary data.</text>
</comment>
<evidence type="ECO:0000313" key="2">
    <source>
        <dbReference type="EMBL" id="KAG5648311.1"/>
    </source>
</evidence>
<dbReference type="OrthoDB" id="3232309at2759"/>
<keyword evidence="1" id="KW-1133">Transmembrane helix</keyword>
<accession>A0A9P7KDR1</accession>
<dbReference type="PANTHER" id="PTHR39466">
    <property type="entry name" value="RGS DOMAIN-CONTAINING PROTEIN"/>
    <property type="match status" value="1"/>
</dbReference>
<feature type="transmembrane region" description="Helical" evidence="1">
    <location>
        <begin position="198"/>
        <end position="218"/>
    </location>
</feature>
<dbReference type="EMBL" id="JABCKV010000003">
    <property type="protein sequence ID" value="KAG5648311.1"/>
    <property type="molecule type" value="Genomic_DNA"/>
</dbReference>
<gene>
    <name evidence="2" type="ORF">DXG03_004883</name>
</gene>
<reference evidence="2" key="1">
    <citation type="submission" date="2020-07" db="EMBL/GenBank/DDBJ databases">
        <authorList>
            <person name="Nieuwenhuis M."/>
            <person name="Van De Peppel L.J.J."/>
        </authorList>
    </citation>
    <scope>NUCLEOTIDE SEQUENCE</scope>
    <source>
        <strain evidence="2">AP01</strain>
        <tissue evidence="2">Mycelium</tissue>
    </source>
</reference>
<protein>
    <recommendedName>
        <fullName evidence="4">Transmembrane protein</fullName>
    </recommendedName>
</protein>
<reference evidence="2" key="2">
    <citation type="submission" date="2021-10" db="EMBL/GenBank/DDBJ databases">
        <title>Phylogenomics reveals ancestral predisposition of the termite-cultivated fungus Termitomyces towards a domesticated lifestyle.</title>
        <authorList>
            <person name="Auxier B."/>
            <person name="Grum-Grzhimaylo A."/>
            <person name="Cardenas M.E."/>
            <person name="Lodge J.D."/>
            <person name="Laessoe T."/>
            <person name="Pedersen O."/>
            <person name="Smith M.E."/>
            <person name="Kuyper T.W."/>
            <person name="Franco-Molano E.A."/>
            <person name="Baroni T.J."/>
            <person name="Aanen D.K."/>
        </authorList>
    </citation>
    <scope>NUCLEOTIDE SEQUENCE</scope>
    <source>
        <strain evidence="2">AP01</strain>
        <tissue evidence="2">Mycelium</tissue>
    </source>
</reference>
<proteinExistence type="predicted"/>
<keyword evidence="1" id="KW-0472">Membrane</keyword>
<dbReference type="SUPFAM" id="SSF48097">
    <property type="entry name" value="Regulator of G-protein signaling, RGS"/>
    <property type="match status" value="1"/>
</dbReference>